<keyword evidence="5" id="KW-0804">Transcription</keyword>
<proteinExistence type="predicted"/>
<dbReference type="InterPro" id="IPR051615">
    <property type="entry name" value="Transcr_Regulatory_Elem"/>
</dbReference>
<accession>A0AA37GM04</accession>
<comment type="caution">
    <text evidence="7">The sequence shown here is derived from an EMBL/GenBank/DDBJ whole genome shotgun (WGS) entry which is preliminary data.</text>
</comment>
<dbReference type="CDD" id="cd12148">
    <property type="entry name" value="fungal_TF_MHR"/>
    <property type="match status" value="1"/>
</dbReference>
<dbReference type="AlphaFoldDB" id="A0AA37GM04"/>
<evidence type="ECO:0000313" key="7">
    <source>
        <dbReference type="EMBL" id="GJC82658.1"/>
    </source>
</evidence>
<dbReference type="GO" id="GO:0046872">
    <property type="term" value="F:metal ion binding"/>
    <property type="evidence" value="ECO:0007669"/>
    <property type="project" value="UniProtKB-KW"/>
</dbReference>
<dbReference type="Proteomes" id="UP001055172">
    <property type="component" value="Unassembled WGS sequence"/>
</dbReference>
<keyword evidence="4" id="KW-0238">DNA-binding</keyword>
<evidence type="ECO:0000256" key="4">
    <source>
        <dbReference type="ARBA" id="ARBA00023125"/>
    </source>
</evidence>
<keyword evidence="8" id="KW-1185">Reference proteome</keyword>
<dbReference type="EMBL" id="BPPX01000010">
    <property type="protein sequence ID" value="GJC82658.1"/>
    <property type="molecule type" value="Genomic_DNA"/>
</dbReference>
<keyword evidence="2" id="KW-0862">Zinc</keyword>
<sequence length="287" mass="31689">MPTEEAKSLARILDTLGLSTAQAALEQNKAPFIDPELSRVTLPLATPPPTHDQVVPLDQLPMNVSFPFGSDAIDLVGHADLQAPQLQGPSQKTTAKAIADWDWSPAEHEYNYALGVNIASVRAPGHPLFGTYSGKAALSDNEENDAGSDTTEEDLVNQLSDRLGSLRIAPNGQISYFGPTSNFSLVELPTLSDTLSIDRTVRNDGQEHLNNMGYGKPVPPDLEEHLISLYFAWQDPFSHVVDRALYEEAKYEWLEREEETSYYSEALKNAMFVLTTKLHRSCIRVHG</sequence>
<evidence type="ECO:0000313" key="8">
    <source>
        <dbReference type="Proteomes" id="UP001055172"/>
    </source>
</evidence>
<evidence type="ECO:0000256" key="5">
    <source>
        <dbReference type="ARBA" id="ARBA00023163"/>
    </source>
</evidence>
<keyword evidence="1" id="KW-0479">Metal-binding</keyword>
<dbReference type="PANTHER" id="PTHR31313:SF77">
    <property type="entry name" value="ZN(II)2CYS6 TRANSCRIPTION FACTOR (EUROFUNG)"/>
    <property type="match status" value="1"/>
</dbReference>
<keyword evidence="6" id="KW-0539">Nucleus</keyword>
<dbReference type="GO" id="GO:0003677">
    <property type="term" value="F:DNA binding"/>
    <property type="evidence" value="ECO:0007669"/>
    <property type="project" value="UniProtKB-KW"/>
</dbReference>
<evidence type="ECO:0000256" key="2">
    <source>
        <dbReference type="ARBA" id="ARBA00022833"/>
    </source>
</evidence>
<organism evidence="7 8">
    <name type="scientific">Colletotrichum liriopes</name>
    <dbReference type="NCBI Taxonomy" id="708192"/>
    <lineage>
        <taxon>Eukaryota</taxon>
        <taxon>Fungi</taxon>
        <taxon>Dikarya</taxon>
        <taxon>Ascomycota</taxon>
        <taxon>Pezizomycotina</taxon>
        <taxon>Sordariomycetes</taxon>
        <taxon>Hypocreomycetidae</taxon>
        <taxon>Glomerellales</taxon>
        <taxon>Glomerellaceae</taxon>
        <taxon>Colletotrichum</taxon>
        <taxon>Colletotrichum spaethianum species complex</taxon>
    </lineage>
</organism>
<protein>
    <submittedName>
        <fullName evidence="7">Uncharacterized protein</fullName>
    </submittedName>
</protein>
<evidence type="ECO:0000256" key="3">
    <source>
        <dbReference type="ARBA" id="ARBA00023015"/>
    </source>
</evidence>
<evidence type="ECO:0000256" key="1">
    <source>
        <dbReference type="ARBA" id="ARBA00022723"/>
    </source>
</evidence>
<gene>
    <name evidence="7" type="ORF">ColLi_05496</name>
</gene>
<evidence type="ECO:0000256" key="6">
    <source>
        <dbReference type="ARBA" id="ARBA00023242"/>
    </source>
</evidence>
<keyword evidence="3" id="KW-0805">Transcription regulation</keyword>
<reference evidence="7 8" key="1">
    <citation type="submission" date="2021-07" db="EMBL/GenBank/DDBJ databases">
        <title>Genome data of Colletotrichum spaethianum.</title>
        <authorList>
            <person name="Utami Y.D."/>
            <person name="Hiruma K."/>
        </authorList>
    </citation>
    <scope>NUCLEOTIDE SEQUENCE [LARGE SCALE GENOMIC DNA]</scope>
    <source>
        <strain evidence="7 8">MAFF 242679</strain>
    </source>
</reference>
<name>A0AA37GM04_9PEZI</name>
<dbReference type="PANTHER" id="PTHR31313">
    <property type="entry name" value="TY1 ENHANCER ACTIVATOR"/>
    <property type="match status" value="1"/>
</dbReference>